<dbReference type="RefSeq" id="WP_379898645.1">
    <property type="nucleotide sequence ID" value="NZ_JBHRTR010000015.1"/>
</dbReference>
<dbReference type="PANTHER" id="PTHR48207">
    <property type="entry name" value="SUCCINATE--HYDROXYMETHYLGLUTARATE COA-TRANSFERASE"/>
    <property type="match status" value="1"/>
</dbReference>
<dbReference type="Gene3D" id="3.40.50.10540">
    <property type="entry name" value="Crotonobetainyl-coa:carnitine coa-transferase, domain 1"/>
    <property type="match status" value="1"/>
</dbReference>
<dbReference type="InterPro" id="IPR050483">
    <property type="entry name" value="CoA-transferase_III_domain"/>
</dbReference>
<evidence type="ECO:0000256" key="1">
    <source>
        <dbReference type="ARBA" id="ARBA00022679"/>
    </source>
</evidence>
<dbReference type="Gene3D" id="3.30.1540.10">
    <property type="entry name" value="formyl-coa transferase, domain 3"/>
    <property type="match status" value="1"/>
</dbReference>
<dbReference type="GO" id="GO:0016740">
    <property type="term" value="F:transferase activity"/>
    <property type="evidence" value="ECO:0007669"/>
    <property type="project" value="UniProtKB-KW"/>
</dbReference>
<dbReference type="InterPro" id="IPR003673">
    <property type="entry name" value="CoA-Trfase_fam_III"/>
</dbReference>
<reference evidence="3" key="1">
    <citation type="journal article" date="2019" name="Int. J. Syst. Evol. Microbiol.">
        <title>The Global Catalogue of Microorganisms (GCM) 10K type strain sequencing project: providing services to taxonomists for standard genome sequencing and annotation.</title>
        <authorList>
            <consortium name="The Broad Institute Genomics Platform"/>
            <consortium name="The Broad Institute Genome Sequencing Center for Infectious Disease"/>
            <person name="Wu L."/>
            <person name="Ma J."/>
        </authorList>
    </citation>
    <scope>NUCLEOTIDE SEQUENCE [LARGE SCALE GENOMIC DNA]</scope>
    <source>
        <strain evidence="3">KCTC 42964</strain>
    </source>
</reference>
<dbReference type="InterPro" id="IPR044855">
    <property type="entry name" value="CoA-Trfase_III_dom3_sf"/>
</dbReference>
<evidence type="ECO:0000313" key="2">
    <source>
        <dbReference type="EMBL" id="MFC3226602.1"/>
    </source>
</evidence>
<comment type="caution">
    <text evidence="2">The sequence shown here is derived from an EMBL/GenBank/DDBJ whole genome shotgun (WGS) entry which is preliminary data.</text>
</comment>
<keyword evidence="1 2" id="KW-0808">Transferase</keyword>
<dbReference type="Proteomes" id="UP001595528">
    <property type="component" value="Unassembled WGS sequence"/>
</dbReference>
<gene>
    <name evidence="2" type="ORF">ACFOGJ_05130</name>
</gene>
<dbReference type="Pfam" id="PF02515">
    <property type="entry name" value="CoA_transf_3"/>
    <property type="match status" value="1"/>
</dbReference>
<dbReference type="SUPFAM" id="SSF89796">
    <property type="entry name" value="CoA-transferase family III (CaiB/BaiF)"/>
    <property type="match status" value="1"/>
</dbReference>
<accession>A0ABV7KWC0</accession>
<organism evidence="2 3">
    <name type="scientific">Marinibaculum pumilum</name>
    <dbReference type="NCBI Taxonomy" id="1766165"/>
    <lineage>
        <taxon>Bacteria</taxon>
        <taxon>Pseudomonadati</taxon>
        <taxon>Pseudomonadota</taxon>
        <taxon>Alphaproteobacteria</taxon>
        <taxon>Rhodospirillales</taxon>
        <taxon>Rhodospirillaceae</taxon>
        <taxon>Marinibaculum</taxon>
    </lineage>
</organism>
<dbReference type="InterPro" id="IPR023606">
    <property type="entry name" value="CoA-Trfase_III_dom_1_sf"/>
</dbReference>
<proteinExistence type="predicted"/>
<evidence type="ECO:0000313" key="3">
    <source>
        <dbReference type="Proteomes" id="UP001595528"/>
    </source>
</evidence>
<keyword evidence="3" id="KW-1185">Reference proteome</keyword>
<name>A0ABV7KWC0_9PROT</name>
<protein>
    <submittedName>
        <fullName evidence="2">CaiB/BaiF CoA transferase family protein</fullName>
    </submittedName>
</protein>
<sequence>MSAASQAETEKPLAGIRVADFTAMLAGPHCTRLLADCGAEVIKVEAPKGGDHIRHTAPLRDGTSAYFGHLNCGKRSLAVDLKAPRGLAVARDLIATCDVLVENTRPGVMKRLGLDHASLAPAMPGLVYCSISGFGQAGPRAEEPAYAMAIHALSGFDMTNLHYQADQDRPANSGTFVADFLAGAYAFGAIQTALLARSRTGRGQNVDLALMDAMLGMLAYECQEAQFPQAVKRPVYGPLRTRDGFVIVAIVSQKNFEQLADALDHPEWKTDPRFRDVAGRRDNWHAFMAGVEAWTLAHAAADCETRLMAAGIPCARYQSVAEAMRDPQVAARGLFVEARDAGGSFLAPQPPFRFADGTVGLSPQVPALGADGGHVLREILGYAEDEIAALRDAGIVAGL</sequence>
<dbReference type="PANTHER" id="PTHR48207:SF3">
    <property type="entry name" value="SUCCINATE--HYDROXYMETHYLGLUTARATE COA-TRANSFERASE"/>
    <property type="match status" value="1"/>
</dbReference>
<dbReference type="EMBL" id="JBHRTR010000015">
    <property type="protein sequence ID" value="MFC3226602.1"/>
    <property type="molecule type" value="Genomic_DNA"/>
</dbReference>